<dbReference type="InterPro" id="IPR056734">
    <property type="entry name" value="NANM"/>
</dbReference>
<dbReference type="NCBIfam" id="TIGR03547">
    <property type="entry name" value="muta_rot_YjhT"/>
    <property type="match status" value="1"/>
</dbReference>
<comment type="subcellular location">
    <subcellularLocation>
        <location evidence="7">Periplasm</location>
    </subcellularLocation>
</comment>
<comment type="caution">
    <text evidence="7">Lacks conserved residue(s) required for the propagation of feature annotation.</text>
</comment>
<comment type="subunit">
    <text evidence="7">Homodimer.</text>
</comment>
<evidence type="ECO:0000256" key="3">
    <source>
        <dbReference type="ARBA" id="ARBA00022737"/>
    </source>
</evidence>
<comment type="caution">
    <text evidence="8">The sequence shown here is derived from an EMBL/GenBank/DDBJ whole genome shotgun (WGS) entry which is preliminary data.</text>
</comment>
<dbReference type="PANTHER" id="PTHR45632">
    <property type="entry name" value="LD33804P"/>
    <property type="match status" value="1"/>
</dbReference>
<keyword evidence="1 7" id="KW-0880">Kelch repeat</keyword>
<dbReference type="RefSeq" id="WP_049678535.1">
    <property type="nucleotide sequence ID" value="NZ_CABMMJ010000003.1"/>
</dbReference>
<keyword evidence="5 7" id="KW-0413">Isomerase</keyword>
<evidence type="ECO:0000256" key="5">
    <source>
        <dbReference type="ARBA" id="ARBA00023235"/>
    </source>
</evidence>
<comment type="similarity">
    <text evidence="7">Belongs to the NanM family.</text>
</comment>
<dbReference type="GO" id="GO:0042597">
    <property type="term" value="C:periplasmic space"/>
    <property type="evidence" value="ECO:0007669"/>
    <property type="project" value="UniProtKB-SubCell"/>
</dbReference>
<proteinExistence type="inferred from homology"/>
<comment type="catalytic activity">
    <reaction evidence="7">
        <text>N-acetyl-alpha-neuraminate = N-acetyl-beta-neuraminate</text>
        <dbReference type="Rhea" id="RHEA:25233"/>
        <dbReference type="ChEBI" id="CHEBI:58705"/>
        <dbReference type="ChEBI" id="CHEBI:58770"/>
        <dbReference type="EC" id="5.1.3.24"/>
    </reaction>
</comment>
<feature type="chain" id="PRO_5041498962" description="N-acetylneuraminate epimerase" evidence="7">
    <location>
        <begin position="36"/>
        <end position="392"/>
    </location>
</feature>
<feature type="active site" description="Proton acceptor" evidence="7">
    <location>
        <position position="247"/>
    </location>
</feature>
<comment type="function">
    <text evidence="7">Converts alpha-N-acetylneuranimic acid (Neu5Ac) to the beta-anomer, accelerating the equilibrium between the alpha- and beta-anomers. Probably facilitates sialidase-negative bacteria to compete sucessfully for limited amounts of extracellular Neu5Ac, which is likely taken up in the beta-anomer. In addition, the rapid removal of sialic acid from solution might be advantageous to the bacterium to damp down host responses.</text>
</comment>
<evidence type="ECO:0000256" key="4">
    <source>
        <dbReference type="ARBA" id="ARBA00022764"/>
    </source>
</evidence>
<organism evidence="8 9">
    <name type="scientific">Yersinia mollaretii</name>
    <dbReference type="NCBI Taxonomy" id="33060"/>
    <lineage>
        <taxon>Bacteria</taxon>
        <taxon>Pseudomonadati</taxon>
        <taxon>Pseudomonadota</taxon>
        <taxon>Gammaproteobacteria</taxon>
        <taxon>Enterobacterales</taxon>
        <taxon>Yersiniaceae</taxon>
        <taxon>Yersinia</taxon>
    </lineage>
</organism>
<dbReference type="InterPro" id="IPR019936">
    <property type="entry name" value="NanM_proteobact"/>
</dbReference>
<dbReference type="EMBL" id="CQBM01000003">
    <property type="protein sequence ID" value="CNI03483.1"/>
    <property type="molecule type" value="Genomic_DNA"/>
</dbReference>
<evidence type="ECO:0000313" key="8">
    <source>
        <dbReference type="EMBL" id="CNI03483.1"/>
    </source>
</evidence>
<dbReference type="SMART" id="SM00612">
    <property type="entry name" value="Kelch"/>
    <property type="match status" value="1"/>
</dbReference>
<dbReference type="InterPro" id="IPR015915">
    <property type="entry name" value="Kelch-typ_b-propeller"/>
</dbReference>
<reference evidence="8 9" key="1">
    <citation type="submission" date="2015-03" db="EMBL/GenBank/DDBJ databases">
        <authorList>
            <consortium name="Pathogen Informatics"/>
            <person name="Murphy D."/>
        </authorList>
    </citation>
    <scope>NUCLEOTIDE SEQUENCE [LARGE SCALE GENOMIC DNA]</scope>
    <source>
        <strain evidence="8 9">FE82747</strain>
    </source>
</reference>
<dbReference type="HAMAP" id="MF_01195">
    <property type="entry name" value="NanM"/>
    <property type="match status" value="1"/>
</dbReference>
<keyword evidence="2 7" id="KW-0732">Signal</keyword>
<evidence type="ECO:0000256" key="6">
    <source>
        <dbReference type="ARBA" id="ARBA00023277"/>
    </source>
</evidence>
<feature type="signal peptide" evidence="7">
    <location>
        <begin position="1"/>
        <end position="35"/>
    </location>
</feature>
<dbReference type="Pfam" id="PF24996">
    <property type="entry name" value="NANM"/>
    <property type="match status" value="1"/>
</dbReference>
<dbReference type="GO" id="GO:0016857">
    <property type="term" value="F:racemase and epimerase activity, acting on carbohydrates and derivatives"/>
    <property type="evidence" value="ECO:0007669"/>
    <property type="project" value="UniProtKB-UniRule"/>
</dbReference>
<name>A0AA36LLS7_YERMO</name>
<evidence type="ECO:0000256" key="1">
    <source>
        <dbReference type="ARBA" id="ARBA00022441"/>
    </source>
</evidence>
<feature type="repeat" description="Kelch 7" evidence="7">
    <location>
        <begin position="363"/>
        <end position="392"/>
    </location>
</feature>
<dbReference type="EC" id="5.1.3.24" evidence="7"/>
<gene>
    <name evidence="7 8" type="primary">nanM</name>
    <name evidence="8" type="ORF">ERS008502_02064</name>
</gene>
<dbReference type="InterPro" id="IPR006652">
    <property type="entry name" value="Kelch_1"/>
</dbReference>
<keyword evidence="6 7" id="KW-0119">Carbohydrate metabolism</keyword>
<dbReference type="PANTHER" id="PTHR45632:SF3">
    <property type="entry name" value="KELCH-LIKE PROTEIN 32"/>
    <property type="match status" value="1"/>
</dbReference>
<dbReference type="AlphaFoldDB" id="A0AA36LLS7"/>
<accession>A0AA36LLS7</accession>
<sequence length="392" mass="42608" precursor="true">MTQIYRQYKKKWTARVALFSVFTLWVTCSLPQANAQGYPDVPVPFKNGTGARVNHHLYIGLGSAGQSWFQLDTDNIRRGWQKIADFPGQPREQAVTVALEGKLYVFGGVGKSSATDTQVRALNDVYRFDPQTNQWQQLATRAPRGLVGTAATTLNGTQALLLGGVNKAIFDGYFADLAAVGNNEAQKNSVINAYFDQAPADYFYNRDVLIYEPTQNQWKSGGQVPFLGTAGSAITGVNNRLILINGEIKPGLRTAAVWLGEKQGAELKWHQLPDLVGAEKDTTQEGLAGAFSGVSHNAVLVAGGANFPGAWKQFNAGQLYAHKGLKKQWQQGVYALVDNQWRLAGQLPQPLGYGVSIQDNNKVILVGGETTDGVATSAVTQISWQGNQLHIE</sequence>
<protein>
    <recommendedName>
        <fullName evidence="7">N-acetylneuraminate epimerase</fullName>
        <ecNumber evidence="7">5.1.3.24</ecNumber>
    </recommendedName>
    <alternativeName>
        <fullName evidence="7">N-acetylneuraminate mutarotase</fullName>
        <shortName evidence="7">Neu5Ac mutarotase</shortName>
    </alternativeName>
    <alternativeName>
        <fullName evidence="7">Sialic acid epimerase</fullName>
    </alternativeName>
</protein>
<dbReference type="NCBIfam" id="NF010730">
    <property type="entry name" value="PRK14131.1"/>
    <property type="match status" value="1"/>
</dbReference>
<feature type="repeat" description="Kelch 4" evidence="7">
    <location>
        <begin position="193"/>
        <end position="238"/>
    </location>
</feature>
<keyword evidence="3 7" id="KW-0677">Repeat</keyword>
<evidence type="ECO:0000256" key="7">
    <source>
        <dbReference type="HAMAP-Rule" id="MF_01195"/>
    </source>
</evidence>
<feature type="repeat" description="Kelch 6" evidence="7">
    <location>
        <begin position="312"/>
        <end position="361"/>
    </location>
</feature>
<dbReference type="Proteomes" id="UP000040841">
    <property type="component" value="Unassembled WGS sequence"/>
</dbReference>
<dbReference type="Gene3D" id="2.120.10.80">
    <property type="entry name" value="Kelch-type beta propeller"/>
    <property type="match status" value="2"/>
</dbReference>
<evidence type="ECO:0000256" key="2">
    <source>
        <dbReference type="ARBA" id="ARBA00022729"/>
    </source>
</evidence>
<evidence type="ECO:0000313" key="9">
    <source>
        <dbReference type="Proteomes" id="UP000040841"/>
    </source>
</evidence>
<dbReference type="SUPFAM" id="SSF117281">
    <property type="entry name" value="Kelch motif"/>
    <property type="match status" value="1"/>
</dbReference>
<feature type="repeat" description="Kelch 1" evidence="7">
    <location>
        <begin position="56"/>
        <end position="100"/>
    </location>
</feature>
<keyword evidence="4 7" id="KW-0574">Periplasm</keyword>